<keyword evidence="1" id="KW-0732">Signal</keyword>
<name>A0ABY4ZMX5_9CAUL</name>
<dbReference type="EMBL" id="CP096040">
    <property type="protein sequence ID" value="USQ93928.1"/>
    <property type="molecule type" value="Genomic_DNA"/>
</dbReference>
<organism evidence="2 3">
    <name type="scientific">Caulobacter segnis</name>
    <dbReference type="NCBI Taxonomy" id="88688"/>
    <lineage>
        <taxon>Bacteria</taxon>
        <taxon>Pseudomonadati</taxon>
        <taxon>Pseudomonadota</taxon>
        <taxon>Alphaproteobacteria</taxon>
        <taxon>Caulobacterales</taxon>
        <taxon>Caulobacteraceae</taxon>
        <taxon>Caulobacter</taxon>
    </lineage>
</organism>
<feature type="signal peptide" evidence="1">
    <location>
        <begin position="1"/>
        <end position="25"/>
    </location>
</feature>
<dbReference type="Proteomes" id="UP001057520">
    <property type="component" value="Chromosome"/>
</dbReference>
<sequence>MTFKFAILGAAIAASSLLAVAQAWASGNEHVIDDAAVETPGVCHLETWTTRFARRQGLLNLAPACTRKTWPRLEIGGGLQRAWSNGAAETTVGPALKLNILPEDRGLGLGLAGAAGFGLRAGHLDSASLVAPMTIPVGPRLRINLNAGWSYVRADAKSDAAFVGAQAEWSMARNLTLMVETFRRDAGHAGGQLGVRWNPGGGRFDLDLVAGRRIDGASPRAVSLGLTVRR</sequence>
<evidence type="ECO:0000313" key="2">
    <source>
        <dbReference type="EMBL" id="USQ93928.1"/>
    </source>
</evidence>
<accession>A0ABY4ZMX5</accession>
<evidence type="ECO:0000256" key="1">
    <source>
        <dbReference type="SAM" id="SignalP"/>
    </source>
</evidence>
<reference evidence="2 3" key="1">
    <citation type="submission" date="2022-04" db="EMBL/GenBank/DDBJ databases">
        <title>Genome sequence of soybean root-associated Caulobacter segnis RL271.</title>
        <authorList>
            <person name="Longley R."/>
            <person name="Bonito G."/>
            <person name="Trigodet F."/>
            <person name="Crosson S."/>
            <person name="Fiebig A."/>
        </authorList>
    </citation>
    <scope>NUCLEOTIDE SEQUENCE [LARGE SCALE GENOMIC DNA]</scope>
    <source>
        <strain evidence="2 3">RL271</strain>
    </source>
</reference>
<protein>
    <submittedName>
        <fullName evidence="2">Uncharacterized protein</fullName>
    </submittedName>
</protein>
<evidence type="ECO:0000313" key="3">
    <source>
        <dbReference type="Proteomes" id="UP001057520"/>
    </source>
</evidence>
<proteinExistence type="predicted"/>
<feature type="chain" id="PRO_5045896848" evidence="1">
    <location>
        <begin position="26"/>
        <end position="230"/>
    </location>
</feature>
<keyword evidence="3" id="KW-1185">Reference proteome</keyword>
<gene>
    <name evidence="2" type="ORF">MZV50_15030</name>
</gene>